<name>A0A6C0DU32_9ZZZZ</name>
<dbReference type="EMBL" id="MN739667">
    <property type="protein sequence ID" value="QHT19539.1"/>
    <property type="molecule type" value="Genomic_DNA"/>
</dbReference>
<protein>
    <recommendedName>
        <fullName evidence="1">Glycosyltransferase 2-like domain-containing protein</fullName>
    </recommendedName>
</protein>
<dbReference type="InterPro" id="IPR001173">
    <property type="entry name" value="Glyco_trans_2-like"/>
</dbReference>
<dbReference type="SUPFAM" id="SSF53448">
    <property type="entry name" value="Nucleotide-diphospho-sugar transferases"/>
    <property type="match status" value="1"/>
</dbReference>
<dbReference type="PANTHER" id="PTHR43630:SF2">
    <property type="entry name" value="GLYCOSYLTRANSFERASE"/>
    <property type="match status" value="1"/>
</dbReference>
<dbReference type="Pfam" id="PF00535">
    <property type="entry name" value="Glycos_transf_2"/>
    <property type="match status" value="1"/>
</dbReference>
<dbReference type="Gene3D" id="1.25.40.10">
    <property type="entry name" value="Tetratricopeptide repeat domain"/>
    <property type="match status" value="1"/>
</dbReference>
<dbReference type="SUPFAM" id="SSF48452">
    <property type="entry name" value="TPR-like"/>
    <property type="match status" value="1"/>
</dbReference>
<dbReference type="InterPro" id="IPR029044">
    <property type="entry name" value="Nucleotide-diphossugar_trans"/>
</dbReference>
<dbReference type="PANTHER" id="PTHR43630">
    <property type="entry name" value="POLY-BETA-1,6-N-ACETYL-D-GLUCOSAMINE SYNTHASE"/>
    <property type="match status" value="1"/>
</dbReference>
<dbReference type="InterPro" id="IPR011990">
    <property type="entry name" value="TPR-like_helical_dom_sf"/>
</dbReference>
<feature type="domain" description="Glycosyltransferase 2-like" evidence="1">
    <location>
        <begin position="253"/>
        <end position="325"/>
    </location>
</feature>
<proteinExistence type="predicted"/>
<reference evidence="2" key="1">
    <citation type="journal article" date="2020" name="Nature">
        <title>Giant virus diversity and host interactions through global metagenomics.</title>
        <authorList>
            <person name="Schulz F."/>
            <person name="Roux S."/>
            <person name="Paez-Espino D."/>
            <person name="Jungbluth S."/>
            <person name="Walsh D.A."/>
            <person name="Denef V.J."/>
            <person name="McMahon K.D."/>
            <person name="Konstantinidis K.T."/>
            <person name="Eloe-Fadrosh E.A."/>
            <person name="Kyrpides N.C."/>
            <person name="Woyke T."/>
        </authorList>
    </citation>
    <scope>NUCLEOTIDE SEQUENCE</scope>
    <source>
        <strain evidence="2">GVMAG-M-3300023174-57</strain>
    </source>
</reference>
<sequence>MATTLVTAFYKIYESCKTDYVEQFMKIVARGYTIVVFADTASLLTLAPLRDHSNVTIRTDLPFEELAIARLFPSTCQLPSNRSESKDTYRYLVLMNSKIEFMREVAATCTTDIAWVDFGICKLIKDLPAMFKKLDNLVVPKGQVLIPGCHDPYMSSPDNVHWRFCGSLLFADRTAIDRLYEASLANLTETGRLTWEVNVWAQVEATLQQAQVEATLQQAQVEATLQLPLFAWYKGDHNDTIFDFPLPKRVMAIIMIKNEERIIKRCIERALAIADAICIADTGSTDSTVALLTDYLPTLQIPAKLYQHTWRDFGHNRTLSFQAAQDFVQTLGWEPDFTYGLAIDADMNFVMTPNFNKMDLKANGYRIMQKTPGLEYYNTRFLRLGYPWKCSGVTHEYWDGSDTEQLETVYIDDVGDGGCKADKFERDARLLTKGLEDEPTNARYMFYLAQTLKDGKRLDEAIALYKRRIDAGGWYEEVWYSMYIISKLYHEQNKLPEMEFWALKAYEFNKNRSENLYFLTRVFRERSEHHKAWFYMLKGLAIKKSTDLLFLENEVYEHLFLYEKTILNYYIQPHKQAENLQDLISYYNRYSTSVYSNLEHYVQAIPHNSVSSLPLPVMGDYVATSTSFVETSQGLRLNIRYVNYRIQPDGSYKMMVDGLLSHDNPVRTRNFTAIADSDLNLLSDVTELLPNMPPLHSGHIQGLEDLRLYQDGHALKWIATSMEYSHDGAIGQVGGSYDLTANQLTEIRPYRPPFPTQCEKNWIPLPGTRDFIYSWHPFRIGRLDETNRLQIVSTQSTPRFFEHMRGSSNVVAHNDALYALTHVVMYTTPRKYYHQLVRLSLDHKVEAYTLPFYFRKNTIEYCLGITIHDNQLKAIVSQYDRDPIVVRIAWSSLRFHDI</sequence>
<accession>A0A6C0DU32</accession>
<dbReference type="Gene3D" id="3.90.550.10">
    <property type="entry name" value="Spore Coat Polysaccharide Biosynthesis Protein SpsA, Chain A"/>
    <property type="match status" value="1"/>
</dbReference>
<evidence type="ECO:0000313" key="2">
    <source>
        <dbReference type="EMBL" id="QHT19539.1"/>
    </source>
</evidence>
<organism evidence="2">
    <name type="scientific">viral metagenome</name>
    <dbReference type="NCBI Taxonomy" id="1070528"/>
    <lineage>
        <taxon>unclassified sequences</taxon>
        <taxon>metagenomes</taxon>
        <taxon>organismal metagenomes</taxon>
    </lineage>
</organism>
<dbReference type="AlphaFoldDB" id="A0A6C0DU32"/>
<evidence type="ECO:0000259" key="1">
    <source>
        <dbReference type="Pfam" id="PF00535"/>
    </source>
</evidence>